<dbReference type="EMBL" id="JBBPBN010000029">
    <property type="protein sequence ID" value="KAK9006305.1"/>
    <property type="molecule type" value="Genomic_DNA"/>
</dbReference>
<evidence type="ECO:0000313" key="2">
    <source>
        <dbReference type="Proteomes" id="UP001396334"/>
    </source>
</evidence>
<organism evidence="1 2">
    <name type="scientific">Hibiscus sabdariffa</name>
    <name type="common">roselle</name>
    <dbReference type="NCBI Taxonomy" id="183260"/>
    <lineage>
        <taxon>Eukaryota</taxon>
        <taxon>Viridiplantae</taxon>
        <taxon>Streptophyta</taxon>
        <taxon>Embryophyta</taxon>
        <taxon>Tracheophyta</taxon>
        <taxon>Spermatophyta</taxon>
        <taxon>Magnoliopsida</taxon>
        <taxon>eudicotyledons</taxon>
        <taxon>Gunneridae</taxon>
        <taxon>Pentapetalae</taxon>
        <taxon>rosids</taxon>
        <taxon>malvids</taxon>
        <taxon>Malvales</taxon>
        <taxon>Malvaceae</taxon>
        <taxon>Malvoideae</taxon>
        <taxon>Hibiscus</taxon>
    </lineage>
</organism>
<sequence length="71" mass="7478">MWLLSAVKAGDNLPVRSDNSPACNDHSRVAQGSTWLTGSLYGGIRSHEASRAYGDGLVGLVDSFSIEATPD</sequence>
<accession>A0ABR2R0I1</accession>
<comment type="caution">
    <text evidence="1">The sequence shown here is derived from an EMBL/GenBank/DDBJ whole genome shotgun (WGS) entry which is preliminary data.</text>
</comment>
<reference evidence="1 2" key="1">
    <citation type="journal article" date="2024" name="G3 (Bethesda)">
        <title>Genome assembly of Hibiscus sabdariffa L. provides insights into metabolisms of medicinal natural products.</title>
        <authorList>
            <person name="Kim T."/>
        </authorList>
    </citation>
    <scope>NUCLEOTIDE SEQUENCE [LARGE SCALE GENOMIC DNA]</scope>
    <source>
        <strain evidence="1">TK-2024</strain>
        <tissue evidence="1">Old leaves</tissue>
    </source>
</reference>
<name>A0ABR2R0I1_9ROSI</name>
<keyword evidence="2" id="KW-1185">Reference proteome</keyword>
<dbReference type="Proteomes" id="UP001396334">
    <property type="component" value="Unassembled WGS sequence"/>
</dbReference>
<protein>
    <submittedName>
        <fullName evidence="1">Uncharacterized protein</fullName>
    </submittedName>
</protein>
<proteinExistence type="predicted"/>
<evidence type="ECO:0000313" key="1">
    <source>
        <dbReference type="EMBL" id="KAK9006305.1"/>
    </source>
</evidence>
<gene>
    <name evidence="1" type="ORF">V6N11_035347</name>
</gene>